<dbReference type="RefSeq" id="WP_377060300.1">
    <property type="nucleotide sequence ID" value="NZ_JBHSJJ010000001.1"/>
</dbReference>
<evidence type="ECO:0000256" key="1">
    <source>
        <dbReference type="ARBA" id="ARBA00006817"/>
    </source>
</evidence>
<sequence>METADKTKINVQATINAPVEKVWQFWTDPEHIIHWNQASDDWHTPRAENDLREGGRFLSRMEAKDGSQGFDFGGTYDEIILHKRIAYTMDDERKVVVDFDGNGSETHVSTVFEAENTFSVEMQRTGWQAILDNFKSYVESMAEFVPLEFEITIAAPVGKVYDTMLGGKSYEEWTSVFMPGSHFKGSWDKGSKILFLAPGENGEMGGMVSRIKENIPNQFVSIEHLGVVDNGKEITEGPEVESWAGGLENYTFREENGQTVVTVNMDSTREFKDYFQETWPKALEKLKEICEQ</sequence>
<name>A0ABV9SUP2_9BACT</name>
<reference evidence="4" key="1">
    <citation type="journal article" date="2019" name="Int. J. Syst. Evol. Microbiol.">
        <title>The Global Catalogue of Microorganisms (GCM) 10K type strain sequencing project: providing services to taxonomists for standard genome sequencing and annotation.</title>
        <authorList>
            <consortium name="The Broad Institute Genomics Platform"/>
            <consortium name="The Broad Institute Genome Sequencing Center for Infectious Disease"/>
            <person name="Wu L."/>
            <person name="Ma J."/>
        </authorList>
    </citation>
    <scope>NUCLEOTIDE SEQUENCE [LARGE SCALE GENOMIC DNA]</scope>
    <source>
        <strain evidence="4">CGMCC 4.7466</strain>
    </source>
</reference>
<proteinExistence type="inferred from homology"/>
<evidence type="ECO:0000259" key="2">
    <source>
        <dbReference type="Pfam" id="PF08327"/>
    </source>
</evidence>
<dbReference type="SUPFAM" id="SSF55961">
    <property type="entry name" value="Bet v1-like"/>
    <property type="match status" value="2"/>
</dbReference>
<evidence type="ECO:0000313" key="4">
    <source>
        <dbReference type="Proteomes" id="UP001595818"/>
    </source>
</evidence>
<dbReference type="InterPro" id="IPR013538">
    <property type="entry name" value="ASHA1/2-like_C"/>
</dbReference>
<comment type="caution">
    <text evidence="3">The sequence shown here is derived from an EMBL/GenBank/DDBJ whole genome shotgun (WGS) entry which is preliminary data.</text>
</comment>
<protein>
    <submittedName>
        <fullName evidence="3">SRPBCC family protein</fullName>
    </submittedName>
</protein>
<dbReference type="InterPro" id="IPR023393">
    <property type="entry name" value="START-like_dom_sf"/>
</dbReference>
<evidence type="ECO:0000313" key="3">
    <source>
        <dbReference type="EMBL" id="MFC4870075.1"/>
    </source>
</evidence>
<gene>
    <name evidence="3" type="ORF">ACFPFU_00135</name>
</gene>
<accession>A0ABV9SUP2</accession>
<dbReference type="Gene3D" id="3.30.530.20">
    <property type="match status" value="2"/>
</dbReference>
<dbReference type="CDD" id="cd08897">
    <property type="entry name" value="SRPBCC_CalC_Aha1-like_4"/>
    <property type="match status" value="1"/>
</dbReference>
<dbReference type="CDD" id="cd07814">
    <property type="entry name" value="SRPBCC_CalC_Aha1-like"/>
    <property type="match status" value="1"/>
</dbReference>
<keyword evidence="4" id="KW-1185">Reference proteome</keyword>
<feature type="domain" description="Activator of Hsp90 ATPase homologue 1/2-like C-terminal" evidence="2">
    <location>
        <begin position="155"/>
        <end position="290"/>
    </location>
</feature>
<organism evidence="3 4">
    <name type="scientific">Negadavirga shengliensis</name>
    <dbReference type="NCBI Taxonomy" id="1389218"/>
    <lineage>
        <taxon>Bacteria</taxon>
        <taxon>Pseudomonadati</taxon>
        <taxon>Bacteroidota</taxon>
        <taxon>Cytophagia</taxon>
        <taxon>Cytophagales</taxon>
        <taxon>Cyclobacteriaceae</taxon>
        <taxon>Negadavirga</taxon>
    </lineage>
</organism>
<dbReference type="Pfam" id="PF08327">
    <property type="entry name" value="AHSA1"/>
    <property type="match status" value="2"/>
</dbReference>
<comment type="similarity">
    <text evidence="1">Belongs to the AHA1 family.</text>
</comment>
<dbReference type="Proteomes" id="UP001595818">
    <property type="component" value="Unassembled WGS sequence"/>
</dbReference>
<dbReference type="EMBL" id="JBHSJJ010000001">
    <property type="protein sequence ID" value="MFC4870075.1"/>
    <property type="molecule type" value="Genomic_DNA"/>
</dbReference>
<feature type="domain" description="Activator of Hsp90 ATPase homologue 1/2-like C-terminal" evidence="2">
    <location>
        <begin position="16"/>
        <end position="139"/>
    </location>
</feature>